<keyword evidence="1" id="KW-0723">Serine/threonine-protein kinase</keyword>
<evidence type="ECO:0000256" key="6">
    <source>
        <dbReference type="SAM" id="Coils"/>
    </source>
</evidence>
<sequence>MKADMADKEMLESSQSKYEEEVREKCSIISEQKATINAMDSKMNSLEQRIAELSEANKLAANSSIYTQKNMKAQEEMISELRQQKFYLESQAGKLEAQNAKLEEHLEKMSQQEQSNKSRLLELETRLREIGLEHEEQKLEIKRQVTELTLSLQEREAQISNFQAARRALENQLQQAKTELEETTAEAEEEITVLRAHRDEIQRKYDALRDSCATLCFVLRKAFISALILGLVLEKHDTFKRGTVYYTKRDEPADELYASLVLACNQSSVLLSLVQQVTYRVNVWRVQDR</sequence>
<comment type="caution">
    <text evidence="8">The sequence shown here is derived from an EMBL/GenBank/DDBJ whole genome shotgun (WGS) entry which is preliminary data.</text>
</comment>
<keyword evidence="3" id="KW-0418">Kinase</keyword>
<dbReference type="Proteomes" id="UP001345963">
    <property type="component" value="Unassembled WGS sequence"/>
</dbReference>
<evidence type="ECO:0000256" key="7">
    <source>
        <dbReference type="SAM" id="MobiDB-lite"/>
    </source>
</evidence>
<feature type="region of interest" description="Disordered" evidence="7">
    <location>
        <begin position="1"/>
        <end position="22"/>
    </location>
</feature>
<gene>
    <name evidence="8" type="ORF">ATANTOWER_002123</name>
</gene>
<evidence type="ECO:0000313" key="8">
    <source>
        <dbReference type="EMBL" id="MED6258039.1"/>
    </source>
</evidence>
<evidence type="ECO:0000256" key="5">
    <source>
        <dbReference type="ARBA" id="ARBA00048679"/>
    </source>
</evidence>
<dbReference type="PANTHER" id="PTHR22988:SF71">
    <property type="entry name" value="CITRON RHO-INTERACTING KINASE"/>
    <property type="match status" value="1"/>
</dbReference>
<organism evidence="8 9">
    <name type="scientific">Ataeniobius toweri</name>
    <dbReference type="NCBI Taxonomy" id="208326"/>
    <lineage>
        <taxon>Eukaryota</taxon>
        <taxon>Metazoa</taxon>
        <taxon>Chordata</taxon>
        <taxon>Craniata</taxon>
        <taxon>Vertebrata</taxon>
        <taxon>Euteleostomi</taxon>
        <taxon>Actinopterygii</taxon>
        <taxon>Neopterygii</taxon>
        <taxon>Teleostei</taxon>
        <taxon>Neoteleostei</taxon>
        <taxon>Acanthomorphata</taxon>
        <taxon>Ovalentaria</taxon>
        <taxon>Atherinomorphae</taxon>
        <taxon>Cyprinodontiformes</taxon>
        <taxon>Goodeidae</taxon>
        <taxon>Ataeniobius</taxon>
    </lineage>
</organism>
<evidence type="ECO:0000256" key="1">
    <source>
        <dbReference type="ARBA" id="ARBA00022527"/>
    </source>
</evidence>
<dbReference type="PANTHER" id="PTHR22988">
    <property type="entry name" value="MYOTONIC DYSTROPHY S/T KINASE-RELATED"/>
    <property type="match status" value="1"/>
</dbReference>
<evidence type="ECO:0000256" key="2">
    <source>
        <dbReference type="ARBA" id="ARBA00022553"/>
    </source>
</evidence>
<dbReference type="EMBL" id="JAHUTI010079891">
    <property type="protein sequence ID" value="MED6258039.1"/>
    <property type="molecule type" value="Genomic_DNA"/>
</dbReference>
<keyword evidence="2" id="KW-0597">Phosphoprotein</keyword>
<feature type="coiled-coil region" evidence="6">
    <location>
        <begin position="88"/>
        <end position="204"/>
    </location>
</feature>
<proteinExistence type="predicted"/>
<reference evidence="8 9" key="1">
    <citation type="submission" date="2021-07" db="EMBL/GenBank/DDBJ databases">
        <authorList>
            <person name="Palmer J.M."/>
        </authorList>
    </citation>
    <scope>NUCLEOTIDE SEQUENCE [LARGE SCALE GENOMIC DNA]</scope>
    <source>
        <strain evidence="8 9">AT_MEX2019</strain>
        <tissue evidence="8">Muscle</tissue>
    </source>
</reference>
<keyword evidence="9" id="KW-1185">Reference proteome</keyword>
<dbReference type="InterPro" id="IPR050839">
    <property type="entry name" value="Rho-assoc_Ser/Thr_Kinase"/>
</dbReference>
<feature type="coiled-coil region" evidence="6">
    <location>
        <begin position="29"/>
        <end position="63"/>
    </location>
</feature>
<evidence type="ECO:0000256" key="4">
    <source>
        <dbReference type="ARBA" id="ARBA00047899"/>
    </source>
</evidence>
<accession>A0ABU7C904</accession>
<keyword evidence="3" id="KW-0808">Transferase</keyword>
<evidence type="ECO:0000313" key="9">
    <source>
        <dbReference type="Proteomes" id="UP001345963"/>
    </source>
</evidence>
<comment type="catalytic activity">
    <reaction evidence="5">
        <text>L-seryl-[protein] + ATP = O-phospho-L-seryl-[protein] + ADP + H(+)</text>
        <dbReference type="Rhea" id="RHEA:17989"/>
        <dbReference type="Rhea" id="RHEA-COMP:9863"/>
        <dbReference type="Rhea" id="RHEA-COMP:11604"/>
        <dbReference type="ChEBI" id="CHEBI:15378"/>
        <dbReference type="ChEBI" id="CHEBI:29999"/>
        <dbReference type="ChEBI" id="CHEBI:30616"/>
        <dbReference type="ChEBI" id="CHEBI:83421"/>
        <dbReference type="ChEBI" id="CHEBI:456216"/>
        <dbReference type="EC" id="2.7.11.1"/>
    </reaction>
</comment>
<name>A0ABU7C904_9TELE</name>
<comment type="catalytic activity">
    <reaction evidence="4">
        <text>L-threonyl-[protein] + ATP = O-phospho-L-threonyl-[protein] + ADP + H(+)</text>
        <dbReference type="Rhea" id="RHEA:46608"/>
        <dbReference type="Rhea" id="RHEA-COMP:11060"/>
        <dbReference type="Rhea" id="RHEA-COMP:11605"/>
        <dbReference type="ChEBI" id="CHEBI:15378"/>
        <dbReference type="ChEBI" id="CHEBI:30013"/>
        <dbReference type="ChEBI" id="CHEBI:30616"/>
        <dbReference type="ChEBI" id="CHEBI:61977"/>
        <dbReference type="ChEBI" id="CHEBI:456216"/>
        <dbReference type="EC" id="2.7.11.1"/>
    </reaction>
</comment>
<protein>
    <submittedName>
        <fullName evidence="8">Uncharacterized protein</fullName>
    </submittedName>
</protein>
<keyword evidence="6" id="KW-0175">Coiled coil</keyword>
<evidence type="ECO:0000256" key="3">
    <source>
        <dbReference type="ARBA" id="ARBA00022777"/>
    </source>
</evidence>